<dbReference type="InterPro" id="IPR001789">
    <property type="entry name" value="Sig_transdc_resp-reg_receiver"/>
</dbReference>
<keyword evidence="10" id="KW-0418">Kinase</keyword>
<feature type="coiled-coil region" evidence="22">
    <location>
        <begin position="758"/>
        <end position="785"/>
    </location>
</feature>
<evidence type="ECO:0000313" key="29">
    <source>
        <dbReference type="Proteomes" id="UP000450676"/>
    </source>
</evidence>
<evidence type="ECO:0000256" key="23">
    <source>
        <dbReference type="SAM" id="Phobius"/>
    </source>
</evidence>
<keyword evidence="5 21" id="KW-0597">Phosphoprotein</keyword>
<feature type="domain" description="Response regulatory" evidence="25">
    <location>
        <begin position="1032"/>
        <end position="1156"/>
    </location>
</feature>
<evidence type="ECO:0000256" key="14">
    <source>
        <dbReference type="ARBA" id="ARBA00023026"/>
    </source>
</evidence>
<keyword evidence="4" id="KW-1003">Cell membrane</keyword>
<dbReference type="Pfam" id="PF00512">
    <property type="entry name" value="HisKA"/>
    <property type="match status" value="1"/>
</dbReference>
<dbReference type="Pfam" id="PF08448">
    <property type="entry name" value="PAS_4"/>
    <property type="match status" value="3"/>
</dbReference>
<evidence type="ECO:0000256" key="18">
    <source>
        <dbReference type="ARBA" id="ARBA00068150"/>
    </source>
</evidence>
<dbReference type="EC" id="2.7.13.3" evidence="3"/>
<dbReference type="Gene3D" id="3.30.450.20">
    <property type="entry name" value="PAS domain"/>
    <property type="match status" value="3"/>
</dbReference>
<dbReference type="Pfam" id="PF01627">
    <property type="entry name" value="Hpt"/>
    <property type="match status" value="1"/>
</dbReference>
<comment type="caution">
    <text evidence="28">The sequence shown here is derived from an EMBL/GenBank/DDBJ whole genome shotgun (WGS) entry which is preliminary data.</text>
</comment>
<keyword evidence="15 23" id="KW-0472">Membrane</keyword>
<evidence type="ECO:0000256" key="16">
    <source>
        <dbReference type="ARBA" id="ARBA00058004"/>
    </source>
</evidence>
<dbReference type="Gene3D" id="3.30.565.10">
    <property type="entry name" value="Histidine kinase-like ATPase, C-terminal domain"/>
    <property type="match status" value="1"/>
</dbReference>
<dbReference type="RefSeq" id="WP_161072262.1">
    <property type="nucleotide sequence ID" value="NZ_WWCU01000010.1"/>
</dbReference>
<evidence type="ECO:0000313" key="28">
    <source>
        <dbReference type="EMBL" id="MYN07919.1"/>
    </source>
</evidence>
<keyword evidence="12 23" id="KW-1133">Transmembrane helix</keyword>
<evidence type="ECO:0000256" key="20">
    <source>
        <dbReference type="PROSITE-ProRule" id="PRU00110"/>
    </source>
</evidence>
<dbReference type="Proteomes" id="UP000450676">
    <property type="component" value="Unassembled WGS sequence"/>
</dbReference>
<evidence type="ECO:0000256" key="8">
    <source>
        <dbReference type="ARBA" id="ARBA00022729"/>
    </source>
</evidence>
<dbReference type="InterPro" id="IPR036641">
    <property type="entry name" value="HPT_dom_sf"/>
</dbReference>
<dbReference type="CDD" id="cd00082">
    <property type="entry name" value="HisKA"/>
    <property type="match status" value="1"/>
</dbReference>
<feature type="domain" description="Histidine kinase" evidence="24">
    <location>
        <begin position="792"/>
        <end position="1013"/>
    </location>
</feature>
<dbReference type="CDD" id="cd00130">
    <property type="entry name" value="PAS"/>
    <property type="match status" value="3"/>
</dbReference>
<reference evidence="28 29" key="1">
    <citation type="submission" date="2019-12" db="EMBL/GenBank/DDBJ databases">
        <title>Novel species isolated from a subtropical stream in China.</title>
        <authorList>
            <person name="Lu H."/>
        </authorList>
    </citation>
    <scope>NUCLEOTIDE SEQUENCE [LARGE SCALE GENOMIC DNA]</scope>
    <source>
        <strain evidence="28 29">FT127W</strain>
    </source>
</reference>
<evidence type="ECO:0000256" key="7">
    <source>
        <dbReference type="ARBA" id="ARBA00022692"/>
    </source>
</evidence>
<proteinExistence type="predicted"/>
<feature type="domain" description="Response regulatory" evidence="25">
    <location>
        <begin position="1179"/>
        <end position="1296"/>
    </location>
</feature>
<dbReference type="Gene3D" id="3.40.50.2300">
    <property type="match status" value="2"/>
</dbReference>
<evidence type="ECO:0000256" key="17">
    <source>
        <dbReference type="ARBA" id="ARBA00064003"/>
    </source>
</evidence>
<dbReference type="PANTHER" id="PTHR45339">
    <property type="entry name" value="HYBRID SIGNAL TRANSDUCTION HISTIDINE KINASE J"/>
    <property type="match status" value="1"/>
</dbReference>
<keyword evidence="22" id="KW-0175">Coiled coil</keyword>
<dbReference type="InterPro" id="IPR000014">
    <property type="entry name" value="PAS"/>
</dbReference>
<dbReference type="PROSITE" id="PS50109">
    <property type="entry name" value="HIS_KIN"/>
    <property type="match status" value="1"/>
</dbReference>
<dbReference type="SMART" id="SM00387">
    <property type="entry name" value="HATPase_c"/>
    <property type="match status" value="1"/>
</dbReference>
<evidence type="ECO:0000256" key="19">
    <source>
        <dbReference type="ARBA" id="ARBA00070152"/>
    </source>
</evidence>
<dbReference type="InterPro" id="IPR013656">
    <property type="entry name" value="PAS_4"/>
</dbReference>
<feature type="modified residue" description="Phosphohistidine" evidence="20">
    <location>
        <position position="1377"/>
    </location>
</feature>
<dbReference type="Gene3D" id="1.10.287.130">
    <property type="match status" value="1"/>
</dbReference>
<dbReference type="SMART" id="SM00073">
    <property type="entry name" value="HPT"/>
    <property type="match status" value="1"/>
</dbReference>
<dbReference type="SUPFAM" id="SSF55785">
    <property type="entry name" value="PYP-like sensor domain (PAS domain)"/>
    <property type="match status" value="3"/>
</dbReference>
<keyword evidence="6" id="KW-0808">Transferase</keyword>
<evidence type="ECO:0000256" key="10">
    <source>
        <dbReference type="ARBA" id="ARBA00022777"/>
    </source>
</evidence>
<evidence type="ECO:0000256" key="3">
    <source>
        <dbReference type="ARBA" id="ARBA00012438"/>
    </source>
</evidence>
<dbReference type="InterPro" id="IPR036097">
    <property type="entry name" value="HisK_dim/P_sf"/>
</dbReference>
<keyword evidence="8" id="KW-0732">Signal</keyword>
<evidence type="ECO:0000256" key="5">
    <source>
        <dbReference type="ARBA" id="ARBA00022553"/>
    </source>
</evidence>
<evidence type="ECO:0000256" key="21">
    <source>
        <dbReference type="PROSITE-ProRule" id="PRU00169"/>
    </source>
</evidence>
<dbReference type="Pfam" id="PF02518">
    <property type="entry name" value="HATPase_c"/>
    <property type="match status" value="1"/>
</dbReference>
<comment type="subcellular location">
    <subcellularLocation>
        <location evidence="2">Cell membrane</location>
        <topology evidence="2">Multi-pass membrane protein</topology>
    </subcellularLocation>
</comment>
<evidence type="ECO:0000256" key="4">
    <source>
        <dbReference type="ARBA" id="ARBA00022475"/>
    </source>
</evidence>
<protein>
    <recommendedName>
        <fullName evidence="18">Sensory/regulatory protein RpfC</fullName>
        <ecNumber evidence="3">2.7.13.3</ecNumber>
    </recommendedName>
    <alternativeName>
        <fullName evidence="19">Virulence sensor protein BvgS</fullName>
    </alternativeName>
</protein>
<keyword evidence="29" id="KW-1185">Reference proteome</keyword>
<dbReference type="CDD" id="cd16922">
    <property type="entry name" value="HATPase_EvgS-ArcB-TorS-like"/>
    <property type="match status" value="1"/>
</dbReference>
<evidence type="ECO:0000259" key="24">
    <source>
        <dbReference type="PROSITE" id="PS50109"/>
    </source>
</evidence>
<keyword evidence="9" id="KW-0547">Nucleotide-binding</keyword>
<name>A0A7X4HAZ9_9BURK</name>
<organism evidence="28 29">
    <name type="scientific">Pseudoduganella aquatica</name>
    <dbReference type="NCBI Taxonomy" id="2660641"/>
    <lineage>
        <taxon>Bacteria</taxon>
        <taxon>Pseudomonadati</taxon>
        <taxon>Pseudomonadota</taxon>
        <taxon>Betaproteobacteria</taxon>
        <taxon>Burkholderiales</taxon>
        <taxon>Oxalobacteraceae</taxon>
        <taxon>Telluria group</taxon>
        <taxon>Pseudoduganella</taxon>
    </lineage>
</organism>
<evidence type="ECO:0000256" key="11">
    <source>
        <dbReference type="ARBA" id="ARBA00022840"/>
    </source>
</evidence>
<evidence type="ECO:0000256" key="1">
    <source>
        <dbReference type="ARBA" id="ARBA00000085"/>
    </source>
</evidence>
<dbReference type="SMART" id="SM00448">
    <property type="entry name" value="REC"/>
    <property type="match status" value="2"/>
</dbReference>
<evidence type="ECO:0000256" key="9">
    <source>
        <dbReference type="ARBA" id="ARBA00022741"/>
    </source>
</evidence>
<dbReference type="PANTHER" id="PTHR45339:SF1">
    <property type="entry name" value="HYBRID SIGNAL TRANSDUCTION HISTIDINE KINASE J"/>
    <property type="match status" value="1"/>
</dbReference>
<evidence type="ECO:0000256" key="15">
    <source>
        <dbReference type="ARBA" id="ARBA00023136"/>
    </source>
</evidence>
<comment type="function">
    <text evidence="16">Member of the two-component regulatory system BvgS/BvgA. Phosphorylates BvgA via a four-step phosphorelay in response to environmental signals.</text>
</comment>
<dbReference type="InterPro" id="IPR035965">
    <property type="entry name" value="PAS-like_dom_sf"/>
</dbReference>
<dbReference type="InterPro" id="IPR004358">
    <property type="entry name" value="Sig_transdc_His_kin-like_C"/>
</dbReference>
<comment type="subunit">
    <text evidence="17">At low DSF concentrations, interacts with RpfF.</text>
</comment>
<feature type="modified residue" description="4-aspartylphosphate" evidence="21">
    <location>
        <position position="1088"/>
    </location>
</feature>
<keyword evidence="7 23" id="KW-0812">Transmembrane</keyword>
<dbReference type="GO" id="GO:0005886">
    <property type="term" value="C:plasma membrane"/>
    <property type="evidence" value="ECO:0007669"/>
    <property type="project" value="UniProtKB-SubCell"/>
</dbReference>
<evidence type="ECO:0000259" key="27">
    <source>
        <dbReference type="PROSITE" id="PS50894"/>
    </source>
</evidence>
<dbReference type="InterPro" id="IPR000700">
    <property type="entry name" value="PAS-assoc_C"/>
</dbReference>
<dbReference type="EMBL" id="WWCU01000010">
    <property type="protein sequence ID" value="MYN07919.1"/>
    <property type="molecule type" value="Genomic_DNA"/>
</dbReference>
<dbReference type="CDD" id="cd17546">
    <property type="entry name" value="REC_hyHK_CKI1_RcsC-like"/>
    <property type="match status" value="1"/>
</dbReference>
<keyword evidence="14" id="KW-0843">Virulence</keyword>
<evidence type="ECO:0000259" key="25">
    <source>
        <dbReference type="PROSITE" id="PS50110"/>
    </source>
</evidence>
<evidence type="ECO:0000256" key="12">
    <source>
        <dbReference type="ARBA" id="ARBA00022989"/>
    </source>
</evidence>
<dbReference type="PRINTS" id="PR00344">
    <property type="entry name" value="BCTRLSENSOR"/>
</dbReference>
<dbReference type="SMART" id="SM00388">
    <property type="entry name" value="HisKA"/>
    <property type="match status" value="1"/>
</dbReference>
<evidence type="ECO:0000259" key="26">
    <source>
        <dbReference type="PROSITE" id="PS50113"/>
    </source>
</evidence>
<comment type="catalytic activity">
    <reaction evidence="1">
        <text>ATP + protein L-histidine = ADP + protein N-phospho-L-histidine.</text>
        <dbReference type="EC" id="2.7.13.3"/>
    </reaction>
</comment>
<feature type="domain" description="PAC" evidence="26">
    <location>
        <begin position="713"/>
        <end position="767"/>
    </location>
</feature>
<gene>
    <name evidence="28" type="ORF">GTP77_11290</name>
</gene>
<dbReference type="FunFam" id="3.30.565.10:FF:000010">
    <property type="entry name" value="Sensor histidine kinase RcsC"/>
    <property type="match status" value="1"/>
</dbReference>
<dbReference type="NCBIfam" id="TIGR00229">
    <property type="entry name" value="sensory_box"/>
    <property type="match status" value="2"/>
</dbReference>
<dbReference type="InterPro" id="IPR008207">
    <property type="entry name" value="Sig_transdc_His_kin_Hpt_dom"/>
</dbReference>
<dbReference type="SUPFAM" id="SSF47384">
    <property type="entry name" value="Homodimeric domain of signal transducing histidine kinase"/>
    <property type="match status" value="1"/>
</dbReference>
<keyword evidence="13" id="KW-0902">Two-component regulatory system</keyword>
<feature type="domain" description="PAC" evidence="26">
    <location>
        <begin position="583"/>
        <end position="635"/>
    </location>
</feature>
<dbReference type="InterPro" id="IPR036890">
    <property type="entry name" value="HATPase_C_sf"/>
</dbReference>
<dbReference type="PROSITE" id="PS50110">
    <property type="entry name" value="RESPONSE_REGULATORY"/>
    <property type="match status" value="2"/>
</dbReference>
<dbReference type="SUPFAM" id="SSF52172">
    <property type="entry name" value="CheY-like"/>
    <property type="match status" value="2"/>
</dbReference>
<dbReference type="GO" id="GO:0005524">
    <property type="term" value="F:ATP binding"/>
    <property type="evidence" value="ECO:0007669"/>
    <property type="project" value="UniProtKB-KW"/>
</dbReference>
<feature type="domain" description="HPt" evidence="27">
    <location>
        <begin position="1338"/>
        <end position="1431"/>
    </location>
</feature>
<dbReference type="SUPFAM" id="SSF55874">
    <property type="entry name" value="ATPase domain of HSP90 chaperone/DNA topoisomerase II/histidine kinase"/>
    <property type="match status" value="1"/>
</dbReference>
<keyword evidence="11" id="KW-0067">ATP-binding</keyword>
<dbReference type="PROSITE" id="PS50894">
    <property type="entry name" value="HPT"/>
    <property type="match status" value="1"/>
</dbReference>
<accession>A0A7X4HAZ9</accession>
<dbReference type="GO" id="GO:0000155">
    <property type="term" value="F:phosphorelay sensor kinase activity"/>
    <property type="evidence" value="ECO:0007669"/>
    <property type="project" value="InterPro"/>
</dbReference>
<feature type="domain" description="PAC" evidence="26">
    <location>
        <begin position="453"/>
        <end position="507"/>
    </location>
</feature>
<dbReference type="SMART" id="SM00091">
    <property type="entry name" value="PAS"/>
    <property type="match status" value="3"/>
</dbReference>
<sequence>MLNTTARLPSIRLQIALLVLACALPSVIGLGVLVQHFYHRQQLQIQHDTLITARTLAGAIGHDIDAAEGALLALAGAPGLDNIGDSMEGAGEAAFAAQAGRLLRPGLPVHRILLSDAGGRQLLNAGPAGAAIPQQDNLKRLATVFEQGKPALSVLPQPGQPHQPEVAVDVPVLRNGKAVYALTAVLLPQRLDAAAAAQHLSPQLLMALIGADGIVVDRNKNRERYVGTPMSETNRALLLANGEAALRTDSRDGFPVFAALCLLPGRTWAVGVGMPEQEAILNAELPSVPLVSGAVSMLLLVGIVLAWLMGGQISRSIVGLTRPARSLASGEAMQLPVMTFREADEVAQALAQVEVDVHRHRHELEALVAERTAELEASKALLENVYASAPVGLSYVDLDLRIVMINDYLASVNGRPVAEHIGLHFGDVIPDEQVRNDVERDYRRVIATGVAISGIEMSGSAPGRPDQACHWLSGYFPVRDATGRMIGITGLLVDISPQKRIERELRQSKQLFKSAVEYMPAMLFLKSASDLRFEMLNRQGELTLGRPRTHVLGKNDFDFFPREQAEAFAAADRAVLASEDVVEIAEEELTASDGTVHVLNTRKVVLRDDDGVPTHLLGMSIDITERKRADEVLRATSLSLARSNAFIRTVTDHVPGMVSYWDEQLRCRFANRAFIEAAGSDVDTVLGATIPEIMGGDMYRRNRQRIEAVLAGHPQSFYQDRPDRNGESRFVWANYIPDLNEDGSTRGFFSMVSDVTELKRTELRLHDLNEQLVRARDRAEAASRAKSAFVANMSHEIRTPMNAIIGLARLLEEAPLARRERSYVGKIQLATHSLLAVVNDVLDFSKIEAGQLKLDHSPFNLDHILTSIGVLIGQTAWNKGVEPIFCIAPEVPLELLGDAMRLQQVLLNLCSNAVKFTEQGEVVLAVRQLSCTATSATLEFAVRDTGIGISPAQQAHLFEAFSQGDNSTSRQYGGTGLGLAICRRLADLMGSAISVHSELGKGSTFRFACTLERAVHGLPAPRTLAPTLEGLSLLIVDDNATVRDMLARQCEALGWRVWSADSGQAGLAMLRKLARAGGPPQLDLLLLDAGLPDLDGISLLTQAHTDDTLLLPPTIMMAPDHYTEELIPIADSLHIATVLAKPTTPARLLSAITAVRTGSVQPSALPAHTPLSGRLAGMRVLLVEDNEINQEMAQYILLHAGARVDIAGNGRVAVELLTEDRKRYDAVLMDLQMPVMNGYEATAALRAMGLADLPIIAMTANALDEDRQLAIEAGVNAHVPKPIDVDELLATLLRLAPLRPGPGRTAPDDSWRKPGAEDRPLSLPGIDLEAALKRLAGNYPAFVGLLKRFENSQGGTVGEVRTLLAGGKHHAAAQLLHRLRGVAANLGAGDIARLSAQAEVALHEARETELAFLLTALDQSISVVTEAARTLPLPLPETDAASGSAGAPDGPALPQALEDLLSLLQTNNMKALTHFQSLRPGLKAHGHDAVLALAHAVETLDFAAAEQLVQDMLKRKDTA</sequence>
<dbReference type="SUPFAM" id="SSF47226">
    <property type="entry name" value="Histidine-containing phosphotransfer domain, HPT domain"/>
    <property type="match status" value="1"/>
</dbReference>
<dbReference type="InterPro" id="IPR003594">
    <property type="entry name" value="HATPase_dom"/>
</dbReference>
<dbReference type="CDD" id="cd00156">
    <property type="entry name" value="REC"/>
    <property type="match status" value="1"/>
</dbReference>
<feature type="transmembrane region" description="Helical" evidence="23">
    <location>
        <begin position="290"/>
        <end position="310"/>
    </location>
</feature>
<dbReference type="Gene3D" id="1.20.120.160">
    <property type="entry name" value="HPT domain"/>
    <property type="match status" value="1"/>
</dbReference>
<dbReference type="InterPro" id="IPR011006">
    <property type="entry name" value="CheY-like_superfamily"/>
</dbReference>
<evidence type="ECO:0000256" key="6">
    <source>
        <dbReference type="ARBA" id="ARBA00022679"/>
    </source>
</evidence>
<evidence type="ECO:0000256" key="22">
    <source>
        <dbReference type="SAM" id="Coils"/>
    </source>
</evidence>
<dbReference type="FunFam" id="1.10.287.130:FF:000002">
    <property type="entry name" value="Two-component osmosensing histidine kinase"/>
    <property type="match status" value="1"/>
</dbReference>
<dbReference type="Pfam" id="PF00072">
    <property type="entry name" value="Response_reg"/>
    <property type="match status" value="2"/>
</dbReference>
<feature type="modified residue" description="4-aspartylphosphate" evidence="21">
    <location>
        <position position="1230"/>
    </location>
</feature>
<dbReference type="InterPro" id="IPR003661">
    <property type="entry name" value="HisK_dim/P_dom"/>
</dbReference>
<evidence type="ECO:0000256" key="13">
    <source>
        <dbReference type="ARBA" id="ARBA00023012"/>
    </source>
</evidence>
<evidence type="ECO:0000256" key="2">
    <source>
        <dbReference type="ARBA" id="ARBA00004651"/>
    </source>
</evidence>
<dbReference type="InterPro" id="IPR005467">
    <property type="entry name" value="His_kinase_dom"/>
</dbReference>
<dbReference type="PROSITE" id="PS50113">
    <property type="entry name" value="PAC"/>
    <property type="match status" value="3"/>
</dbReference>